<keyword evidence="8" id="KW-0282">Flagellum</keyword>
<dbReference type="InterPro" id="IPR010930">
    <property type="entry name" value="Flg_bb/hook_C_dom"/>
</dbReference>
<feature type="domain" description="Flagellar basal-body/hook protein C-terminal" evidence="6">
    <location>
        <begin position="192"/>
        <end position="236"/>
    </location>
</feature>
<reference evidence="8" key="1">
    <citation type="journal article" date="2021" name="Proc. Natl. Acad. Sci. U.S.A.">
        <title>Global biogeography of chemosynthetic symbionts reveals both localized and globally distributed symbiont groups. .</title>
        <authorList>
            <person name="Osvatic J.T."/>
            <person name="Wilkins L.G.E."/>
            <person name="Leibrecht L."/>
            <person name="Leray M."/>
            <person name="Zauner S."/>
            <person name="Polzin J."/>
            <person name="Camacho Y."/>
            <person name="Gros O."/>
            <person name="van Gils J.A."/>
            <person name="Eisen J.A."/>
            <person name="Petersen J.M."/>
            <person name="Yuen B."/>
        </authorList>
    </citation>
    <scope>NUCLEOTIDE SEQUENCE</scope>
    <source>
        <strain evidence="8">MAGclacostrist055</strain>
    </source>
</reference>
<dbReference type="Pfam" id="PF22692">
    <property type="entry name" value="LlgE_F_G_D1"/>
    <property type="match status" value="1"/>
</dbReference>
<dbReference type="InterPro" id="IPR037925">
    <property type="entry name" value="FlgE/F/G-like"/>
</dbReference>
<dbReference type="InterPro" id="IPR020013">
    <property type="entry name" value="Flagellar_FlgE/F/G"/>
</dbReference>
<dbReference type="PANTHER" id="PTHR30435:SF19">
    <property type="entry name" value="FLAGELLAR BASAL-BODY ROD PROTEIN FLGG"/>
    <property type="match status" value="1"/>
</dbReference>
<organism evidence="8 9">
    <name type="scientific">Candidatus Thiodiazotropha taylori</name>
    <dbReference type="NCBI Taxonomy" id="2792791"/>
    <lineage>
        <taxon>Bacteria</taxon>
        <taxon>Pseudomonadati</taxon>
        <taxon>Pseudomonadota</taxon>
        <taxon>Gammaproteobacteria</taxon>
        <taxon>Chromatiales</taxon>
        <taxon>Sedimenticolaceae</taxon>
        <taxon>Candidatus Thiodiazotropha</taxon>
    </lineage>
</organism>
<keyword evidence="8" id="KW-0969">Cilium</keyword>
<evidence type="ECO:0000256" key="3">
    <source>
        <dbReference type="ARBA" id="ARBA00023143"/>
    </source>
</evidence>
<evidence type="ECO:0000256" key="4">
    <source>
        <dbReference type="RuleBase" id="RU362116"/>
    </source>
</evidence>
<comment type="subcellular location">
    <subcellularLocation>
        <location evidence="1 4">Bacterial flagellum basal body</location>
    </subcellularLocation>
</comment>
<dbReference type="NCBIfam" id="TIGR03506">
    <property type="entry name" value="FlgEFG_subfam"/>
    <property type="match status" value="1"/>
</dbReference>
<evidence type="ECO:0000313" key="9">
    <source>
        <dbReference type="Proteomes" id="UP000886674"/>
    </source>
</evidence>
<evidence type="ECO:0000256" key="2">
    <source>
        <dbReference type="ARBA" id="ARBA00009677"/>
    </source>
</evidence>
<dbReference type="Pfam" id="PF00460">
    <property type="entry name" value="Flg_bb_rod"/>
    <property type="match status" value="1"/>
</dbReference>
<dbReference type="GO" id="GO:0071978">
    <property type="term" value="P:bacterial-type flagellum-dependent swarming motility"/>
    <property type="evidence" value="ECO:0007669"/>
    <property type="project" value="TreeGrafter"/>
</dbReference>
<keyword evidence="8" id="KW-0966">Cell projection</keyword>
<evidence type="ECO:0000259" key="5">
    <source>
        <dbReference type="Pfam" id="PF00460"/>
    </source>
</evidence>
<dbReference type="InterPro" id="IPR053967">
    <property type="entry name" value="LlgE_F_G-like_D1"/>
</dbReference>
<evidence type="ECO:0000256" key="1">
    <source>
        <dbReference type="ARBA" id="ARBA00004117"/>
    </source>
</evidence>
<comment type="caution">
    <text evidence="8">The sequence shown here is derived from an EMBL/GenBank/DDBJ whole genome shotgun (WGS) entry which is preliminary data.</text>
</comment>
<proteinExistence type="inferred from homology"/>
<feature type="domain" description="Flagellar hook protein FlgE/F/G-like D1" evidence="7">
    <location>
        <begin position="84"/>
        <end position="125"/>
    </location>
</feature>
<evidence type="ECO:0000259" key="7">
    <source>
        <dbReference type="Pfam" id="PF22692"/>
    </source>
</evidence>
<feature type="domain" description="Flagellar basal body rod protein N-terminal" evidence="5">
    <location>
        <begin position="17"/>
        <end position="35"/>
    </location>
</feature>
<dbReference type="Proteomes" id="UP000886674">
    <property type="component" value="Unassembled WGS sequence"/>
</dbReference>
<evidence type="ECO:0000313" key="8">
    <source>
        <dbReference type="EMBL" id="MCG7977038.1"/>
    </source>
</evidence>
<dbReference type="SUPFAM" id="SSF117143">
    <property type="entry name" value="Flagellar hook protein flgE"/>
    <property type="match status" value="1"/>
</dbReference>
<dbReference type="GO" id="GO:0009425">
    <property type="term" value="C:bacterial-type flagellum basal body"/>
    <property type="evidence" value="ECO:0007669"/>
    <property type="project" value="UniProtKB-SubCell"/>
</dbReference>
<dbReference type="PANTHER" id="PTHR30435">
    <property type="entry name" value="FLAGELLAR PROTEIN"/>
    <property type="match status" value="1"/>
</dbReference>
<name>A0A9E4TSL8_9GAMM</name>
<keyword evidence="3 4" id="KW-0975">Bacterial flagellum</keyword>
<dbReference type="Pfam" id="PF06429">
    <property type="entry name" value="Flg_bbr_C"/>
    <property type="match status" value="1"/>
</dbReference>
<accession>A0A9E4TSL8</accession>
<dbReference type="AlphaFoldDB" id="A0A9E4TSL8"/>
<evidence type="ECO:0000259" key="6">
    <source>
        <dbReference type="Pfam" id="PF06429"/>
    </source>
</evidence>
<sequence length="241" mass="25944">MGSALTITEASMINGMQHLDIISHNLANADTVGYKRELAVTRPFSTYLLAAGMDGLRGVNPGLTKATDFTIGASRHTSNPLDLAIEGDGYFVVESPQGTLYTRQGNFTLDAAGYLVTTDGYRVAGEGGSMRLTSDQPRIDKEGVLWEAGEMVGRFKIARFSDSRQLEKLGSGLFRAEATVPLPETAMGPGLRQGFIETSNVNGMNEMVDLIATMRQLEGGQKVIQGYSEMLDLAIQTIADI</sequence>
<dbReference type="InterPro" id="IPR001444">
    <property type="entry name" value="Flag_bb_rod_N"/>
</dbReference>
<dbReference type="EMBL" id="JAEPCR010000005">
    <property type="protein sequence ID" value="MCG7977038.1"/>
    <property type="molecule type" value="Genomic_DNA"/>
</dbReference>
<protein>
    <submittedName>
        <fullName evidence="8">Flagellar hook-basal body protein</fullName>
    </submittedName>
</protein>
<gene>
    <name evidence="8" type="ORF">JAY77_02675</name>
</gene>
<comment type="similarity">
    <text evidence="2 4">Belongs to the flagella basal body rod proteins family.</text>
</comment>